<evidence type="ECO:0000313" key="3">
    <source>
        <dbReference type="Proteomes" id="UP001215598"/>
    </source>
</evidence>
<protein>
    <recommendedName>
        <fullName evidence="4">Oxidoreductase AflY</fullName>
    </recommendedName>
</protein>
<dbReference type="Pfam" id="PF14027">
    <property type="entry name" value="Questin_oxidase"/>
    <property type="match status" value="1"/>
</dbReference>
<accession>A0AAD7MJ97</accession>
<gene>
    <name evidence="2" type="ORF">B0H16DRAFT_1432837</name>
</gene>
<dbReference type="AlphaFoldDB" id="A0AAD7MJ97"/>
<dbReference type="EMBL" id="JARKIB010000254">
    <property type="protein sequence ID" value="KAJ7719286.1"/>
    <property type="molecule type" value="Genomic_DNA"/>
</dbReference>
<sequence>MTTMNTLPTQPLKPGLVHFPGSTPESTALVAELLHKDYVAHHCFHNDQNFSNHLSHHILSLHDLGAPIEWIRAMYEKEAATQRPLHLNGVPDKASTIDETNWKSHLGKQNALRYPDYLSFFSREIGKHGVSATLERYVFSPEANANGTFMLARFIGSLLHPIIETGLGLEFGQDFMIAQGLSQAALAAPVAAGVMHEESGLPQIQSGAQSATLLSLLRELYDSPELAPAPYETQQLTPERLSKWTASNPAGAAAIRAIYAKWTFDINLQDPTASDVHFAAKVEECMWQATLLLGATGKRDRAPRMDFYLMHFLTGSLFLGVVVDALKSPLHKAQLLHAYVRSAALFVILRGRPRIDPALVMSYPVASPTPTGTAAESKTPNPNSGSPWLALLNNATMHTEPHVVKSIRMLFYCAQKYGATPAGGVIGALASDGARKGEETETHKGAAGLDGTLFVRVAGKMTDAVGWVVCGEGERFWDFGGIGWDEAWREEDA</sequence>
<dbReference type="PANTHER" id="PTHR35870:SF1">
    <property type="entry name" value="PROTEIN, PUTATIVE (AFU_ORTHOLOGUE AFUA_5G03330)-RELATED"/>
    <property type="match status" value="1"/>
</dbReference>
<evidence type="ECO:0000313" key="2">
    <source>
        <dbReference type="EMBL" id="KAJ7719286.1"/>
    </source>
</evidence>
<evidence type="ECO:0008006" key="4">
    <source>
        <dbReference type="Google" id="ProtNLM"/>
    </source>
</evidence>
<dbReference type="PANTHER" id="PTHR35870">
    <property type="entry name" value="PROTEIN, PUTATIVE (AFU_ORTHOLOGUE AFUA_5G03330)-RELATED"/>
    <property type="match status" value="1"/>
</dbReference>
<reference evidence="2" key="1">
    <citation type="submission" date="2023-03" db="EMBL/GenBank/DDBJ databases">
        <title>Massive genome expansion in bonnet fungi (Mycena s.s.) driven by repeated elements and novel gene families across ecological guilds.</title>
        <authorList>
            <consortium name="Lawrence Berkeley National Laboratory"/>
            <person name="Harder C.B."/>
            <person name="Miyauchi S."/>
            <person name="Viragh M."/>
            <person name="Kuo A."/>
            <person name="Thoen E."/>
            <person name="Andreopoulos B."/>
            <person name="Lu D."/>
            <person name="Skrede I."/>
            <person name="Drula E."/>
            <person name="Henrissat B."/>
            <person name="Morin E."/>
            <person name="Kohler A."/>
            <person name="Barry K."/>
            <person name="LaButti K."/>
            <person name="Morin E."/>
            <person name="Salamov A."/>
            <person name="Lipzen A."/>
            <person name="Mereny Z."/>
            <person name="Hegedus B."/>
            <person name="Baldrian P."/>
            <person name="Stursova M."/>
            <person name="Weitz H."/>
            <person name="Taylor A."/>
            <person name="Grigoriev I.V."/>
            <person name="Nagy L.G."/>
            <person name="Martin F."/>
            <person name="Kauserud H."/>
        </authorList>
    </citation>
    <scope>NUCLEOTIDE SEQUENCE</scope>
    <source>
        <strain evidence="2">CBHHK182m</strain>
    </source>
</reference>
<comment type="caution">
    <text evidence="2">The sequence shown here is derived from an EMBL/GenBank/DDBJ whole genome shotgun (WGS) entry which is preliminary data.</text>
</comment>
<evidence type="ECO:0000256" key="1">
    <source>
        <dbReference type="ARBA" id="ARBA00023002"/>
    </source>
</evidence>
<proteinExistence type="predicted"/>
<dbReference type="GO" id="GO:0016491">
    <property type="term" value="F:oxidoreductase activity"/>
    <property type="evidence" value="ECO:0007669"/>
    <property type="project" value="UniProtKB-KW"/>
</dbReference>
<organism evidence="2 3">
    <name type="scientific">Mycena metata</name>
    <dbReference type="NCBI Taxonomy" id="1033252"/>
    <lineage>
        <taxon>Eukaryota</taxon>
        <taxon>Fungi</taxon>
        <taxon>Dikarya</taxon>
        <taxon>Basidiomycota</taxon>
        <taxon>Agaricomycotina</taxon>
        <taxon>Agaricomycetes</taxon>
        <taxon>Agaricomycetidae</taxon>
        <taxon>Agaricales</taxon>
        <taxon>Marasmiineae</taxon>
        <taxon>Mycenaceae</taxon>
        <taxon>Mycena</taxon>
    </lineage>
</organism>
<dbReference type="Proteomes" id="UP001215598">
    <property type="component" value="Unassembled WGS sequence"/>
</dbReference>
<name>A0AAD7MJ97_9AGAR</name>
<dbReference type="InterPro" id="IPR025337">
    <property type="entry name" value="Questin_oxidase-like"/>
</dbReference>
<keyword evidence="1" id="KW-0560">Oxidoreductase</keyword>
<keyword evidence="3" id="KW-1185">Reference proteome</keyword>